<feature type="compositionally biased region" description="Basic and acidic residues" evidence="1">
    <location>
        <begin position="147"/>
        <end position="157"/>
    </location>
</feature>
<feature type="compositionally biased region" description="Polar residues" evidence="1">
    <location>
        <begin position="104"/>
        <end position="118"/>
    </location>
</feature>
<evidence type="ECO:0000313" key="2">
    <source>
        <dbReference type="EMBL" id="KAJ8429721.1"/>
    </source>
</evidence>
<gene>
    <name evidence="2" type="ORF">Cgig2_013793</name>
</gene>
<feature type="compositionally biased region" description="Basic residues" evidence="1">
    <location>
        <begin position="120"/>
        <end position="131"/>
    </location>
</feature>
<protein>
    <submittedName>
        <fullName evidence="2">Uncharacterized protein</fullName>
    </submittedName>
</protein>
<comment type="caution">
    <text evidence="2">The sequence shown here is derived from an EMBL/GenBank/DDBJ whole genome shotgun (WGS) entry which is preliminary data.</text>
</comment>
<accession>A0A9Q1Q645</accession>
<name>A0A9Q1Q645_9CARY</name>
<proteinExistence type="predicted"/>
<keyword evidence="3" id="KW-1185">Reference proteome</keyword>
<dbReference type="EMBL" id="JAKOGI010000866">
    <property type="protein sequence ID" value="KAJ8429721.1"/>
    <property type="molecule type" value="Genomic_DNA"/>
</dbReference>
<evidence type="ECO:0000313" key="3">
    <source>
        <dbReference type="Proteomes" id="UP001153076"/>
    </source>
</evidence>
<dbReference type="Proteomes" id="UP001153076">
    <property type="component" value="Unassembled WGS sequence"/>
</dbReference>
<sequence length="157" mass="17988">MLRRSPPMTAPPRPQNTRKYCELHEQSGYTMIKCRELKKAFHELADKGQIDRFLKRGPQFLRQEWETAPPPPQDEECSMEFVATIAGGCVEEITRSAWKAQLRGAQTSPELSQRGQTQRLRLRRLRLRPRPTKSTGTTRGSPRKKGKADAKRSSSAR</sequence>
<feature type="region of interest" description="Disordered" evidence="1">
    <location>
        <begin position="101"/>
        <end position="157"/>
    </location>
</feature>
<organism evidence="2 3">
    <name type="scientific">Carnegiea gigantea</name>
    <dbReference type="NCBI Taxonomy" id="171969"/>
    <lineage>
        <taxon>Eukaryota</taxon>
        <taxon>Viridiplantae</taxon>
        <taxon>Streptophyta</taxon>
        <taxon>Embryophyta</taxon>
        <taxon>Tracheophyta</taxon>
        <taxon>Spermatophyta</taxon>
        <taxon>Magnoliopsida</taxon>
        <taxon>eudicotyledons</taxon>
        <taxon>Gunneridae</taxon>
        <taxon>Pentapetalae</taxon>
        <taxon>Caryophyllales</taxon>
        <taxon>Cactineae</taxon>
        <taxon>Cactaceae</taxon>
        <taxon>Cactoideae</taxon>
        <taxon>Echinocereeae</taxon>
        <taxon>Carnegiea</taxon>
    </lineage>
</organism>
<reference evidence="2" key="1">
    <citation type="submission" date="2022-04" db="EMBL/GenBank/DDBJ databases">
        <title>Carnegiea gigantea Genome sequencing and assembly v2.</title>
        <authorList>
            <person name="Copetti D."/>
            <person name="Sanderson M.J."/>
            <person name="Burquez A."/>
            <person name="Wojciechowski M.F."/>
        </authorList>
    </citation>
    <scope>NUCLEOTIDE SEQUENCE</scope>
    <source>
        <strain evidence="2">SGP5-SGP5p</strain>
        <tissue evidence="2">Aerial part</tissue>
    </source>
</reference>
<dbReference type="AlphaFoldDB" id="A0A9Q1Q645"/>
<evidence type="ECO:0000256" key="1">
    <source>
        <dbReference type="SAM" id="MobiDB-lite"/>
    </source>
</evidence>